<feature type="compositionally biased region" description="Low complexity" evidence="2">
    <location>
        <begin position="173"/>
        <end position="197"/>
    </location>
</feature>
<gene>
    <name evidence="3" type="ORF">D9T17_21705</name>
</gene>
<evidence type="ECO:0000256" key="2">
    <source>
        <dbReference type="SAM" id="MobiDB-lite"/>
    </source>
</evidence>
<evidence type="ECO:0000256" key="1">
    <source>
        <dbReference type="SAM" id="Coils"/>
    </source>
</evidence>
<reference evidence="3 4" key="1">
    <citation type="submission" date="2018-10" db="EMBL/GenBank/DDBJ databases">
        <title>The genome of Lysobacter enzymogenes OH11.</title>
        <authorList>
            <person name="Liu F."/>
            <person name="Zhao Y."/>
            <person name="Qian G."/>
            <person name="Chen Y."/>
            <person name="Xu H."/>
        </authorList>
    </citation>
    <scope>NUCLEOTIDE SEQUENCE [LARGE SCALE GENOMIC DNA]</scope>
    <source>
        <strain evidence="3 4">OH11</strain>
    </source>
</reference>
<comment type="caution">
    <text evidence="3">The sequence shown here is derived from an EMBL/GenBank/DDBJ whole genome shotgun (WGS) entry which is preliminary data.</text>
</comment>
<protein>
    <submittedName>
        <fullName evidence="3">Uncharacterized protein</fullName>
    </submittedName>
</protein>
<dbReference type="EMBL" id="RCTY01000055">
    <property type="protein sequence ID" value="ROU04746.1"/>
    <property type="molecule type" value="Genomic_DNA"/>
</dbReference>
<feature type="coiled-coil region" evidence="1">
    <location>
        <begin position="203"/>
        <end position="230"/>
    </location>
</feature>
<organism evidence="3 4">
    <name type="scientific">Lysobacter enzymogenes</name>
    <dbReference type="NCBI Taxonomy" id="69"/>
    <lineage>
        <taxon>Bacteria</taxon>
        <taxon>Pseudomonadati</taxon>
        <taxon>Pseudomonadota</taxon>
        <taxon>Gammaproteobacteria</taxon>
        <taxon>Lysobacterales</taxon>
        <taxon>Lysobacteraceae</taxon>
        <taxon>Lysobacter</taxon>
    </lineage>
</organism>
<sequence>MPERPPTPSDWAGAFAALPAETPPAGGWARLAERLAEQPVAAVAAASAPVAATARRSRQRWALAAMLAAALPLGLWLGLRAQRPAQGPVSEPLARQAPPAAAPRRDAAAPAQADDANRCIAASGHADEGNRSIAATADRGRDGLSEPRPSPPPTTADATRPPRTAAAERRLATAENIAPQPRAAAAAPSDPPGSATPERAADDARLAAQLRELQAESAQLEALVAASRDERVASAAVAVMSADLDQRLRLIDTALIDGALPAVSRVALWRERVDSLRALAGVESTQRWFAARGGERYDGALVRVD</sequence>
<dbReference type="Proteomes" id="UP000275910">
    <property type="component" value="Unassembled WGS sequence"/>
</dbReference>
<evidence type="ECO:0000313" key="3">
    <source>
        <dbReference type="EMBL" id="ROU04746.1"/>
    </source>
</evidence>
<evidence type="ECO:0000313" key="4">
    <source>
        <dbReference type="Proteomes" id="UP000275910"/>
    </source>
</evidence>
<feature type="region of interest" description="Disordered" evidence="2">
    <location>
        <begin position="87"/>
        <end position="200"/>
    </location>
</feature>
<proteinExistence type="predicted"/>
<dbReference type="RefSeq" id="WP_123649395.1">
    <property type="nucleotide sequence ID" value="NZ_RCTY01000055.1"/>
</dbReference>
<dbReference type="AlphaFoldDB" id="A0A3N2RBK6"/>
<keyword evidence="1" id="KW-0175">Coiled coil</keyword>
<name>A0A3N2RBK6_LYSEN</name>
<accession>A0A3N2RBK6</accession>
<feature type="compositionally biased region" description="Low complexity" evidence="2">
    <location>
        <begin position="155"/>
        <end position="165"/>
    </location>
</feature>